<evidence type="ECO:0000256" key="2">
    <source>
        <dbReference type="ARBA" id="ARBA00023015"/>
    </source>
</evidence>
<dbReference type="PANTHER" id="PTHR30419:SF29">
    <property type="entry name" value="LYSR-FAMILY TRANSCRIPTIONAL REGULATOR"/>
    <property type="match status" value="1"/>
</dbReference>
<dbReference type="OrthoDB" id="9803735at2"/>
<evidence type="ECO:0000259" key="5">
    <source>
        <dbReference type="PROSITE" id="PS50931"/>
    </source>
</evidence>
<evidence type="ECO:0000313" key="6">
    <source>
        <dbReference type="EMBL" id="TDO26503.1"/>
    </source>
</evidence>
<dbReference type="GO" id="GO:0003677">
    <property type="term" value="F:DNA binding"/>
    <property type="evidence" value="ECO:0007669"/>
    <property type="project" value="UniProtKB-KW"/>
</dbReference>
<dbReference type="AlphaFoldDB" id="A0A4R6IV37"/>
<keyword evidence="4" id="KW-0804">Transcription</keyword>
<feature type="domain" description="HTH lysR-type" evidence="5">
    <location>
        <begin position="1"/>
        <end position="58"/>
    </location>
</feature>
<comment type="caution">
    <text evidence="6">The sequence shown here is derived from an EMBL/GenBank/DDBJ whole genome shotgun (WGS) entry which is preliminary data.</text>
</comment>
<dbReference type="InterPro" id="IPR000847">
    <property type="entry name" value="LysR_HTH_N"/>
</dbReference>
<reference evidence="6 7" key="1">
    <citation type="submission" date="2019-03" db="EMBL/GenBank/DDBJ databases">
        <title>Genomic Encyclopedia of Archaeal and Bacterial Type Strains, Phase II (KMG-II): from individual species to whole genera.</title>
        <authorList>
            <person name="Goeker M."/>
        </authorList>
    </citation>
    <scope>NUCLEOTIDE SEQUENCE [LARGE SCALE GENOMIC DNA]</scope>
    <source>
        <strain evidence="6 7">DSM 28323</strain>
    </source>
</reference>
<dbReference type="GO" id="GO:0003700">
    <property type="term" value="F:DNA-binding transcription factor activity"/>
    <property type="evidence" value="ECO:0007669"/>
    <property type="project" value="InterPro"/>
</dbReference>
<sequence length="311" mass="36017">MTLTQLEYMIAVDTYRHFVLAAEKCFVTQPTLSMQLQKLEEELGVKIFDRTKQPVIPTEIGTRIIAQARVVLREAGMISQLINDEKNIMTGELRIGIIPTLAPYLLPTLFKQIRQKYPQLELVIKETITEEVIHELKNNRLDCGLVVTPLKDPSIREDVLFYEELFVYVSRKNALYDKKYVLADDIDPDQLWLLEEGHCFRSQVLNLCELRKSGDLHFKYATGNIETLKRMVDNSNGLTILPELAVMEFTKTQMKMVKRLKEPSPAREVSLVTHRNHIKTKLIQTLKEQVLQVVPKNMQQLRNKKVVEISE</sequence>
<evidence type="ECO:0000256" key="3">
    <source>
        <dbReference type="ARBA" id="ARBA00023125"/>
    </source>
</evidence>
<dbReference type="FunFam" id="1.10.10.10:FF:000001">
    <property type="entry name" value="LysR family transcriptional regulator"/>
    <property type="match status" value="1"/>
</dbReference>
<dbReference type="GO" id="GO:0005829">
    <property type="term" value="C:cytosol"/>
    <property type="evidence" value="ECO:0007669"/>
    <property type="project" value="TreeGrafter"/>
</dbReference>
<dbReference type="EMBL" id="SNWP01000011">
    <property type="protein sequence ID" value="TDO26503.1"/>
    <property type="molecule type" value="Genomic_DNA"/>
</dbReference>
<protein>
    <submittedName>
        <fullName evidence="6">LysR family hydrogen peroxide-inducible transcriptional activator</fullName>
    </submittedName>
</protein>
<evidence type="ECO:0000256" key="1">
    <source>
        <dbReference type="ARBA" id="ARBA00009437"/>
    </source>
</evidence>
<dbReference type="SUPFAM" id="SSF46785">
    <property type="entry name" value="Winged helix' DNA-binding domain"/>
    <property type="match status" value="1"/>
</dbReference>
<dbReference type="InterPro" id="IPR050950">
    <property type="entry name" value="HTH-type_LysR_regulators"/>
</dbReference>
<proteinExistence type="inferred from homology"/>
<dbReference type="InterPro" id="IPR036388">
    <property type="entry name" value="WH-like_DNA-bd_sf"/>
</dbReference>
<dbReference type="Pfam" id="PF03466">
    <property type="entry name" value="LysR_substrate"/>
    <property type="match status" value="1"/>
</dbReference>
<dbReference type="PRINTS" id="PR00039">
    <property type="entry name" value="HTHLYSR"/>
</dbReference>
<evidence type="ECO:0000256" key="4">
    <source>
        <dbReference type="ARBA" id="ARBA00023163"/>
    </source>
</evidence>
<accession>A0A4R6IV37</accession>
<dbReference type="InterPro" id="IPR036390">
    <property type="entry name" value="WH_DNA-bd_sf"/>
</dbReference>
<dbReference type="InterPro" id="IPR005119">
    <property type="entry name" value="LysR_subst-bd"/>
</dbReference>
<dbReference type="PROSITE" id="PS50931">
    <property type="entry name" value="HTH_LYSR"/>
    <property type="match status" value="1"/>
</dbReference>
<keyword evidence="2" id="KW-0805">Transcription regulation</keyword>
<dbReference type="RefSeq" id="WP_133474350.1">
    <property type="nucleotide sequence ID" value="NZ_SNWP01000011.1"/>
</dbReference>
<dbReference type="Gene3D" id="1.10.10.10">
    <property type="entry name" value="Winged helix-like DNA-binding domain superfamily/Winged helix DNA-binding domain"/>
    <property type="match status" value="1"/>
</dbReference>
<gene>
    <name evidence="6" type="ORF">BC659_1809</name>
</gene>
<dbReference type="PANTHER" id="PTHR30419">
    <property type="entry name" value="HTH-TYPE TRANSCRIPTIONAL REGULATOR YBHD"/>
    <property type="match status" value="1"/>
</dbReference>
<keyword evidence="3" id="KW-0238">DNA-binding</keyword>
<dbReference type="Pfam" id="PF00126">
    <property type="entry name" value="HTH_1"/>
    <property type="match status" value="1"/>
</dbReference>
<dbReference type="CDD" id="cd08411">
    <property type="entry name" value="PBP2_OxyR"/>
    <property type="match status" value="1"/>
</dbReference>
<evidence type="ECO:0000313" key="7">
    <source>
        <dbReference type="Proteomes" id="UP000295741"/>
    </source>
</evidence>
<dbReference type="Gene3D" id="3.40.190.10">
    <property type="entry name" value="Periplasmic binding protein-like II"/>
    <property type="match status" value="2"/>
</dbReference>
<dbReference type="Proteomes" id="UP000295741">
    <property type="component" value="Unassembled WGS sequence"/>
</dbReference>
<comment type="similarity">
    <text evidence="1">Belongs to the LysR transcriptional regulatory family.</text>
</comment>
<organism evidence="6 7">
    <name type="scientific">Sediminibacterium goheungense</name>
    <dbReference type="NCBI Taxonomy" id="1086393"/>
    <lineage>
        <taxon>Bacteria</taxon>
        <taxon>Pseudomonadati</taxon>
        <taxon>Bacteroidota</taxon>
        <taxon>Chitinophagia</taxon>
        <taxon>Chitinophagales</taxon>
        <taxon>Chitinophagaceae</taxon>
        <taxon>Sediminibacterium</taxon>
    </lineage>
</organism>
<keyword evidence="7" id="KW-1185">Reference proteome</keyword>
<name>A0A4R6IV37_9BACT</name>
<dbReference type="SUPFAM" id="SSF53850">
    <property type="entry name" value="Periplasmic binding protein-like II"/>
    <property type="match status" value="1"/>
</dbReference>